<evidence type="ECO:0000256" key="2">
    <source>
        <dbReference type="ARBA" id="ARBA00022679"/>
    </source>
</evidence>
<comment type="caution">
    <text evidence="4">Lacks conserved residue(s) required for the propagation of feature annotation.</text>
</comment>
<sequence>MEVFFSPPLESLARPTRVVNVGVLASGSGSNFESIVKAAPSLGFQVCCLVVNKENAGAIERAGRLGIPHGVVSHRDFGSRETFDEAIVSALQSHGAEWVAMAGWMRIASKPLLRAYEQRIVNLHPSLLPSFKGATAVKDALLAGALLSGCSVHHVVEELDAGPLVAQAAVRVHPDDDELSLHARIQEAERVLYPRALAHAIAQVEAND</sequence>
<dbReference type="CDD" id="cd08645">
    <property type="entry name" value="FMT_core_GART"/>
    <property type="match status" value="1"/>
</dbReference>
<gene>
    <name evidence="4" type="primary">purN</name>
    <name evidence="6" type="ORF">FRD01_08025</name>
</gene>
<evidence type="ECO:0000313" key="7">
    <source>
        <dbReference type="Proteomes" id="UP000321595"/>
    </source>
</evidence>
<dbReference type="GO" id="GO:0005829">
    <property type="term" value="C:cytosol"/>
    <property type="evidence" value="ECO:0007669"/>
    <property type="project" value="TreeGrafter"/>
</dbReference>
<keyword evidence="2 4" id="KW-0808">Transferase</keyword>
<evidence type="ECO:0000256" key="4">
    <source>
        <dbReference type="HAMAP-Rule" id="MF_01930"/>
    </source>
</evidence>
<proteinExistence type="inferred from homology"/>
<feature type="active site" description="Proton donor" evidence="4">
    <location>
        <position position="124"/>
    </location>
</feature>
<organism evidence="6 7">
    <name type="scientific">Microvenator marinus</name>
    <dbReference type="NCBI Taxonomy" id="2600177"/>
    <lineage>
        <taxon>Bacteria</taxon>
        <taxon>Deltaproteobacteria</taxon>
        <taxon>Bradymonadales</taxon>
        <taxon>Microvenatoraceae</taxon>
        <taxon>Microvenator</taxon>
    </lineage>
</organism>
<evidence type="ECO:0000256" key="3">
    <source>
        <dbReference type="ARBA" id="ARBA00022755"/>
    </source>
</evidence>
<feature type="binding site" evidence="4">
    <location>
        <begin position="29"/>
        <end position="31"/>
    </location>
    <ligand>
        <name>N(1)-(5-phospho-beta-D-ribosyl)glycinamide</name>
        <dbReference type="ChEBI" id="CHEBI:143788"/>
    </ligand>
</feature>
<evidence type="ECO:0000256" key="1">
    <source>
        <dbReference type="ARBA" id="ARBA00005054"/>
    </source>
</evidence>
<keyword evidence="7" id="KW-1185">Reference proteome</keyword>
<dbReference type="SUPFAM" id="SSF53328">
    <property type="entry name" value="Formyltransferase"/>
    <property type="match status" value="1"/>
</dbReference>
<dbReference type="PANTHER" id="PTHR43369:SF2">
    <property type="entry name" value="PHOSPHORIBOSYLGLYCINAMIDE FORMYLTRANSFERASE"/>
    <property type="match status" value="1"/>
</dbReference>
<dbReference type="PANTHER" id="PTHR43369">
    <property type="entry name" value="PHOSPHORIBOSYLGLYCINAMIDE FORMYLTRANSFERASE"/>
    <property type="match status" value="1"/>
</dbReference>
<dbReference type="KEGG" id="bbae:FRD01_08025"/>
<accession>A0A5B8XUS8</accession>
<dbReference type="InterPro" id="IPR002376">
    <property type="entry name" value="Formyl_transf_N"/>
</dbReference>
<reference evidence="6 7" key="1">
    <citation type="submission" date="2019-08" db="EMBL/GenBank/DDBJ databases">
        <authorList>
            <person name="Liang Q."/>
        </authorList>
    </citation>
    <scope>NUCLEOTIDE SEQUENCE [LARGE SCALE GENOMIC DNA]</scope>
    <source>
        <strain evidence="6 7">V1718</strain>
    </source>
</reference>
<dbReference type="RefSeq" id="WP_146958874.1">
    <property type="nucleotide sequence ID" value="NZ_CP042467.1"/>
</dbReference>
<protein>
    <recommendedName>
        <fullName evidence="4">Phosphoribosylglycinamide formyltransferase</fullName>
        <ecNumber evidence="4">2.1.2.2</ecNumber>
    </recommendedName>
    <alternativeName>
        <fullName evidence="4">5'-phosphoribosylglycinamide transformylase</fullName>
    </alternativeName>
    <alternativeName>
        <fullName evidence="4">GAR transformylase</fullName>
        <shortName evidence="4">GART</shortName>
    </alternativeName>
</protein>
<feature type="domain" description="Formyl transferase N-terminal" evidence="5">
    <location>
        <begin position="20"/>
        <end position="197"/>
    </location>
</feature>
<dbReference type="UniPathway" id="UPA00074">
    <property type="reaction ID" value="UER00126"/>
</dbReference>
<comment type="similarity">
    <text evidence="4">Belongs to the GART family.</text>
</comment>
<dbReference type="EMBL" id="CP042467">
    <property type="protein sequence ID" value="QED27189.1"/>
    <property type="molecule type" value="Genomic_DNA"/>
</dbReference>
<dbReference type="GO" id="GO:0006189">
    <property type="term" value="P:'de novo' IMP biosynthetic process"/>
    <property type="evidence" value="ECO:0007669"/>
    <property type="project" value="UniProtKB-UniRule"/>
</dbReference>
<keyword evidence="3 4" id="KW-0658">Purine biosynthesis</keyword>
<dbReference type="Gene3D" id="3.40.50.170">
    <property type="entry name" value="Formyl transferase, N-terminal domain"/>
    <property type="match status" value="1"/>
</dbReference>
<comment type="pathway">
    <text evidence="1 4">Purine metabolism; IMP biosynthesis via de novo pathway; N(2)-formyl-N(1)-(5-phospho-D-ribosyl)glycinamide from N(1)-(5-phospho-D-ribosyl)glycinamide (10-formyl THF route): step 1/1.</text>
</comment>
<dbReference type="Pfam" id="PF00551">
    <property type="entry name" value="Formyl_trans_N"/>
    <property type="match status" value="1"/>
</dbReference>
<dbReference type="EC" id="2.1.2.2" evidence="4"/>
<name>A0A5B8XUS8_9DELT</name>
<feature type="site" description="Raises pKa of active site His" evidence="4">
    <location>
        <position position="160"/>
    </location>
</feature>
<dbReference type="GO" id="GO:0004644">
    <property type="term" value="F:phosphoribosylglycinamide formyltransferase activity"/>
    <property type="evidence" value="ECO:0007669"/>
    <property type="project" value="UniProtKB-UniRule"/>
</dbReference>
<dbReference type="OrthoDB" id="9806170at2"/>
<dbReference type="HAMAP" id="MF_01930">
    <property type="entry name" value="PurN"/>
    <property type="match status" value="1"/>
</dbReference>
<evidence type="ECO:0000259" key="5">
    <source>
        <dbReference type="Pfam" id="PF00551"/>
    </source>
</evidence>
<comment type="function">
    <text evidence="4">Catalyzes the transfer of a formyl group from 10-formyltetrahydrofolate to 5-phospho-ribosyl-glycinamide (GAR), producing 5-phospho-ribosyl-N-formylglycinamide (FGAR) and tetrahydrofolate.</text>
</comment>
<dbReference type="Proteomes" id="UP000321595">
    <property type="component" value="Chromosome"/>
</dbReference>
<feature type="binding site" evidence="4">
    <location>
        <position position="80"/>
    </location>
    <ligand>
        <name>(6R)-10-formyltetrahydrofolate</name>
        <dbReference type="ChEBI" id="CHEBI:195366"/>
    </ligand>
</feature>
<feature type="binding site" evidence="4">
    <location>
        <position position="122"/>
    </location>
    <ligand>
        <name>(6R)-10-formyltetrahydrofolate</name>
        <dbReference type="ChEBI" id="CHEBI:195366"/>
    </ligand>
</feature>
<comment type="catalytic activity">
    <reaction evidence="4">
        <text>N(1)-(5-phospho-beta-D-ribosyl)glycinamide + (6R)-10-formyltetrahydrofolate = N(2)-formyl-N(1)-(5-phospho-beta-D-ribosyl)glycinamide + (6S)-5,6,7,8-tetrahydrofolate + H(+)</text>
        <dbReference type="Rhea" id="RHEA:15053"/>
        <dbReference type="ChEBI" id="CHEBI:15378"/>
        <dbReference type="ChEBI" id="CHEBI:57453"/>
        <dbReference type="ChEBI" id="CHEBI:143788"/>
        <dbReference type="ChEBI" id="CHEBI:147286"/>
        <dbReference type="ChEBI" id="CHEBI:195366"/>
        <dbReference type="EC" id="2.1.2.2"/>
    </reaction>
</comment>
<dbReference type="AlphaFoldDB" id="A0A5B8XUS8"/>
<evidence type="ECO:0000313" key="6">
    <source>
        <dbReference type="EMBL" id="QED27189.1"/>
    </source>
</evidence>
<dbReference type="InterPro" id="IPR004607">
    <property type="entry name" value="GART"/>
</dbReference>
<dbReference type="InterPro" id="IPR036477">
    <property type="entry name" value="Formyl_transf_N_sf"/>
</dbReference>
<dbReference type="NCBIfam" id="TIGR00639">
    <property type="entry name" value="PurN"/>
    <property type="match status" value="1"/>
</dbReference>